<evidence type="ECO:0000313" key="1">
    <source>
        <dbReference type="EMBL" id="NPT41248.1"/>
    </source>
</evidence>
<reference evidence="1 2" key="1">
    <citation type="submission" date="2019-11" db="EMBL/GenBank/DDBJ databases">
        <title>Metabolism of dissolved organic matter in forest soils.</title>
        <authorList>
            <person name="Cyle K.T."/>
            <person name="Wilhelm R.C."/>
            <person name="Martinez C.E."/>
        </authorList>
    </citation>
    <scope>NUCLEOTIDE SEQUENCE [LARGE SCALE GENOMIC DNA]</scope>
    <source>
        <strain evidence="1 2">1N</strain>
    </source>
</reference>
<dbReference type="Proteomes" id="UP000652198">
    <property type="component" value="Unassembled WGS sequence"/>
</dbReference>
<organism evidence="1 2">
    <name type="scientific">Paraburkholderia solitsugae</name>
    <dbReference type="NCBI Taxonomy" id="2675748"/>
    <lineage>
        <taxon>Bacteria</taxon>
        <taxon>Pseudomonadati</taxon>
        <taxon>Pseudomonadota</taxon>
        <taxon>Betaproteobacteria</taxon>
        <taxon>Burkholderiales</taxon>
        <taxon>Burkholderiaceae</taxon>
        <taxon>Paraburkholderia</taxon>
    </lineage>
</organism>
<name>A0ABX2BN52_9BURK</name>
<evidence type="ECO:0000313" key="2">
    <source>
        <dbReference type="Proteomes" id="UP000652198"/>
    </source>
</evidence>
<protein>
    <submittedName>
        <fullName evidence="1">Uncharacterized protein</fullName>
    </submittedName>
</protein>
<dbReference type="EMBL" id="WOEY01000029">
    <property type="protein sequence ID" value="NPT41248.1"/>
    <property type="molecule type" value="Genomic_DNA"/>
</dbReference>
<keyword evidence="2" id="KW-1185">Reference proteome</keyword>
<accession>A0ABX2BN52</accession>
<proteinExistence type="predicted"/>
<dbReference type="RefSeq" id="WP_172309812.1">
    <property type="nucleotide sequence ID" value="NZ_WOEY01000029.1"/>
</dbReference>
<sequence>MKTIAQRRNEIYDYFHASSACQAFFYASGSEDDYAAYYTSMYLLQDSTECLLAHRVRGFPLDEPLQAYLEFWGVLQAVIIQQDAIAELSRVVLKQAFTAKHLTAWQVLRDLRNECAGHPAKKDRPRPTVVRSFMGRGFGDYRSIKYERWEKGSGRTYPTVALGQLIDDYSIEAGSQLASVLNAMRTRWP</sequence>
<comment type="caution">
    <text evidence="1">The sequence shown here is derived from an EMBL/GenBank/DDBJ whole genome shotgun (WGS) entry which is preliminary data.</text>
</comment>
<gene>
    <name evidence="1" type="ORF">GNZ12_07940</name>
</gene>